<organism evidence="2">
    <name type="scientific">marine sediment metagenome</name>
    <dbReference type="NCBI Taxonomy" id="412755"/>
    <lineage>
        <taxon>unclassified sequences</taxon>
        <taxon>metagenomes</taxon>
        <taxon>ecological metagenomes</taxon>
    </lineage>
</organism>
<sequence>MRLFVNFKLIGSIAPFVERTPLSRGRPQRTMKTTKQPANLSE</sequence>
<accession>A0A0F9N7V4</accession>
<evidence type="ECO:0000256" key="1">
    <source>
        <dbReference type="SAM" id="MobiDB-lite"/>
    </source>
</evidence>
<dbReference type="EMBL" id="LAZR01007504">
    <property type="protein sequence ID" value="KKM84850.1"/>
    <property type="molecule type" value="Genomic_DNA"/>
</dbReference>
<reference evidence="2" key="1">
    <citation type="journal article" date="2015" name="Nature">
        <title>Complex archaea that bridge the gap between prokaryotes and eukaryotes.</title>
        <authorList>
            <person name="Spang A."/>
            <person name="Saw J.H."/>
            <person name="Jorgensen S.L."/>
            <person name="Zaremba-Niedzwiedzka K."/>
            <person name="Martijn J."/>
            <person name="Lind A.E."/>
            <person name="van Eijk R."/>
            <person name="Schleper C."/>
            <person name="Guy L."/>
            <person name="Ettema T.J."/>
        </authorList>
    </citation>
    <scope>NUCLEOTIDE SEQUENCE</scope>
</reference>
<dbReference type="AlphaFoldDB" id="A0A0F9N7V4"/>
<comment type="caution">
    <text evidence="2">The sequence shown here is derived from an EMBL/GenBank/DDBJ whole genome shotgun (WGS) entry which is preliminary data.</text>
</comment>
<feature type="region of interest" description="Disordered" evidence="1">
    <location>
        <begin position="19"/>
        <end position="42"/>
    </location>
</feature>
<gene>
    <name evidence="2" type="ORF">LCGC14_1295090</name>
</gene>
<evidence type="ECO:0000313" key="2">
    <source>
        <dbReference type="EMBL" id="KKM84850.1"/>
    </source>
</evidence>
<proteinExistence type="predicted"/>
<protein>
    <submittedName>
        <fullName evidence="2">Uncharacterized protein</fullName>
    </submittedName>
</protein>
<name>A0A0F9N7V4_9ZZZZ</name>
<feature type="compositionally biased region" description="Polar residues" evidence="1">
    <location>
        <begin position="30"/>
        <end position="42"/>
    </location>
</feature>